<dbReference type="GeneID" id="106820796"/>
<evidence type="ECO:0000313" key="3">
    <source>
        <dbReference type="RefSeq" id="XP_014680852.1"/>
    </source>
</evidence>
<sequence>MQQNYQDATAIVAKYGKPDLFLTLTCNPTCQDVQKALFPGQQAQDRPDIVAREFQQHLRELMTDITKKHVLGKPITHIYVIEFQKRGLPHCHLLIILAEHSKLRDPSDIDSIISAQIPDLTEHPELFQVIKTTMVHGPCGILSKRAPCMADDKCTKDYPKEFRETTALAIDGSNAK</sequence>
<name>A0ABM1F8T1_PRICU</name>
<organism evidence="2 3">
    <name type="scientific">Priapulus caudatus</name>
    <name type="common">Priapulid worm</name>
    <dbReference type="NCBI Taxonomy" id="37621"/>
    <lineage>
        <taxon>Eukaryota</taxon>
        <taxon>Metazoa</taxon>
        <taxon>Ecdysozoa</taxon>
        <taxon>Scalidophora</taxon>
        <taxon>Priapulida</taxon>
        <taxon>Priapulimorpha</taxon>
        <taxon>Priapulimorphida</taxon>
        <taxon>Priapulidae</taxon>
        <taxon>Priapulus</taxon>
    </lineage>
</organism>
<dbReference type="Proteomes" id="UP000695022">
    <property type="component" value="Unplaced"/>
</dbReference>
<accession>A0ABM1F8T1</accession>
<dbReference type="InterPro" id="IPR025476">
    <property type="entry name" value="Helitron_helicase-like"/>
</dbReference>
<proteinExistence type="predicted"/>
<dbReference type="RefSeq" id="XP_014680852.1">
    <property type="nucleotide sequence ID" value="XM_014825366.1"/>
</dbReference>
<feature type="domain" description="Helitron helicase-like" evidence="1">
    <location>
        <begin position="1"/>
        <end position="95"/>
    </location>
</feature>
<dbReference type="PANTHER" id="PTHR10492">
    <property type="match status" value="1"/>
</dbReference>
<dbReference type="Pfam" id="PF14214">
    <property type="entry name" value="Helitron_like_N"/>
    <property type="match status" value="1"/>
</dbReference>
<evidence type="ECO:0000259" key="1">
    <source>
        <dbReference type="Pfam" id="PF14214"/>
    </source>
</evidence>
<gene>
    <name evidence="3" type="primary">LOC106820796</name>
</gene>
<protein>
    <submittedName>
        <fullName evidence="3">Uncharacterized protein LOC106820796</fullName>
    </submittedName>
</protein>
<evidence type="ECO:0000313" key="2">
    <source>
        <dbReference type="Proteomes" id="UP000695022"/>
    </source>
</evidence>
<dbReference type="PANTHER" id="PTHR10492:SF57">
    <property type="entry name" value="ATP-DEPENDENT DNA HELICASE"/>
    <property type="match status" value="1"/>
</dbReference>
<reference evidence="3" key="1">
    <citation type="submission" date="2025-08" db="UniProtKB">
        <authorList>
            <consortium name="RefSeq"/>
        </authorList>
    </citation>
    <scope>IDENTIFICATION</scope>
</reference>
<keyword evidence="2" id="KW-1185">Reference proteome</keyword>